<evidence type="ECO:0000313" key="2">
    <source>
        <dbReference type="EMBL" id="VVO28202.1"/>
    </source>
</evidence>
<sequence precursor="true">MNIRSSLASVLALTCISMGVCAQSRLTLCNEDQKENVSAAFIYRHTQVLNDKWIAYGWVKIAPNECKVVAETPTGILEVFLSTISQSIHGGELYIMHYAFEGETLKENDTTASERFYCVQDESFKRTLRTIEEHQKCPSGWYKQLFNLYVHSDPDRDFKLRL</sequence>
<dbReference type="EMBL" id="CABVHY010000027">
    <property type="protein sequence ID" value="VVO28202.1"/>
    <property type="molecule type" value="Genomic_DNA"/>
</dbReference>
<keyword evidence="1" id="KW-0732">Signal</keyword>
<name>A0A5E7ENN6_PSEFL</name>
<dbReference type="AlphaFoldDB" id="A0A5E7ENN6"/>
<protein>
    <recommendedName>
        <fullName evidence="4">DUF1036 domain-containing protein</fullName>
    </recommendedName>
</protein>
<feature type="chain" id="PRO_5023088326" description="DUF1036 domain-containing protein" evidence="1">
    <location>
        <begin position="23"/>
        <end position="162"/>
    </location>
</feature>
<evidence type="ECO:0000313" key="3">
    <source>
        <dbReference type="Proteomes" id="UP000379480"/>
    </source>
</evidence>
<evidence type="ECO:0000256" key="1">
    <source>
        <dbReference type="SAM" id="SignalP"/>
    </source>
</evidence>
<dbReference type="Pfam" id="PF06282">
    <property type="entry name" value="DUF1036"/>
    <property type="match status" value="1"/>
</dbReference>
<gene>
    <name evidence="2" type="ORF">PS723_04771</name>
</gene>
<dbReference type="InterPro" id="IPR009380">
    <property type="entry name" value="DUF1036"/>
</dbReference>
<organism evidence="2 3">
    <name type="scientific">Pseudomonas fluorescens</name>
    <dbReference type="NCBI Taxonomy" id="294"/>
    <lineage>
        <taxon>Bacteria</taxon>
        <taxon>Pseudomonadati</taxon>
        <taxon>Pseudomonadota</taxon>
        <taxon>Gammaproteobacteria</taxon>
        <taxon>Pseudomonadales</taxon>
        <taxon>Pseudomonadaceae</taxon>
        <taxon>Pseudomonas</taxon>
    </lineage>
</organism>
<evidence type="ECO:0008006" key="4">
    <source>
        <dbReference type="Google" id="ProtNLM"/>
    </source>
</evidence>
<dbReference type="Proteomes" id="UP000379480">
    <property type="component" value="Unassembled WGS sequence"/>
</dbReference>
<proteinExistence type="predicted"/>
<accession>A0A5E7ENN6</accession>
<reference evidence="2 3" key="1">
    <citation type="submission" date="2019-09" db="EMBL/GenBank/DDBJ databases">
        <authorList>
            <person name="Chandra G."/>
            <person name="Truman W A."/>
        </authorList>
    </citation>
    <scope>NUCLEOTIDE SEQUENCE [LARGE SCALE GENOMIC DNA]</scope>
    <source>
        <strain evidence="2">PS723</strain>
    </source>
</reference>
<feature type="signal peptide" evidence="1">
    <location>
        <begin position="1"/>
        <end position="22"/>
    </location>
</feature>